<dbReference type="SUPFAM" id="SSF46785">
    <property type="entry name" value="Winged helix' DNA-binding domain"/>
    <property type="match status" value="1"/>
</dbReference>
<evidence type="ECO:0000313" key="1">
    <source>
        <dbReference type="EMBL" id="XDO96651.1"/>
    </source>
</evidence>
<dbReference type="InterPro" id="IPR036390">
    <property type="entry name" value="WH_DNA-bd_sf"/>
</dbReference>
<dbReference type="RefSeq" id="WP_369059492.1">
    <property type="nucleotide sequence ID" value="NZ_CP158375.1"/>
</dbReference>
<dbReference type="EMBL" id="CP158375">
    <property type="protein sequence ID" value="XDO96651.1"/>
    <property type="molecule type" value="Genomic_DNA"/>
</dbReference>
<proteinExistence type="predicted"/>
<gene>
    <name evidence="1" type="ORF">ABOZ73_18085</name>
</gene>
<protein>
    <submittedName>
        <fullName evidence="1">Helix-turn-helix domain-containing protein</fullName>
    </submittedName>
</protein>
<sequence length="407" mass="43204">MDSLITAAARAMAVGDVLGALKRVALRDDPPALAIRGIAMARLGDFARARSLLKAAAAGFAPTELVYRARCILAQAEIDLASRDLAESSSDLDDARTTLEHSGDRVNAAHAGHLQVRRLVLIGRLREADQILSGLSPAALPPAYQAAHELVIAALNVRRLHAASARSAIQRAKTAARAARSQVLLAEVDRAIASLEFPAAKLIRQGHEQAIKLEEVERILASNTTVVVDGCRRSIYLAGRSVDLAKRPVLFALARALAKAWPQEATRSTLLIDAFGARQVDESHRARLRVEIGRLRAELLSVCGLIATPGGYALSPQEGCELVLLDPPQDGPHAGLLGVLSDGEAWSSAALALVLGRSQRSVQRALEALAGAGKVRSHGDGRSRRWIAPPIPGFPTGLLLMNSITPV</sequence>
<accession>A0AB39KTR2</accession>
<dbReference type="AlphaFoldDB" id="A0AB39KTR2"/>
<organism evidence="1">
    <name type="scientific">Caulobacter sp. 73W</name>
    <dbReference type="NCBI Taxonomy" id="3161137"/>
    <lineage>
        <taxon>Bacteria</taxon>
        <taxon>Pseudomonadati</taxon>
        <taxon>Pseudomonadota</taxon>
        <taxon>Alphaproteobacteria</taxon>
        <taxon>Caulobacterales</taxon>
        <taxon>Caulobacteraceae</taxon>
        <taxon>Caulobacter</taxon>
    </lineage>
</organism>
<reference evidence="1" key="1">
    <citation type="submission" date="2024-06" db="EMBL/GenBank/DDBJ databases">
        <title>Caulobacter inopinatus, sp. nov.</title>
        <authorList>
            <person name="Donachie S.P."/>
        </authorList>
    </citation>
    <scope>NUCLEOTIDE SEQUENCE</scope>
    <source>
        <strain evidence="1">73W</strain>
    </source>
</reference>
<name>A0AB39KTR2_9CAUL</name>